<dbReference type="HOGENOM" id="CLU_1064396_0_0_6"/>
<comment type="caution">
    <text evidence="2">The sequence shown here is derived from an EMBL/GenBank/DDBJ whole genome shotgun (WGS) entry which is preliminary data.</text>
</comment>
<evidence type="ECO:0000256" key="1">
    <source>
        <dbReference type="SAM" id="SignalP"/>
    </source>
</evidence>
<dbReference type="PROSITE" id="PS51257">
    <property type="entry name" value="PROKAR_LIPOPROTEIN"/>
    <property type="match status" value="1"/>
</dbReference>
<dbReference type="Proteomes" id="UP000029640">
    <property type="component" value="Unassembled WGS sequence"/>
</dbReference>
<sequence length="262" mass="29047">MPGLFKITTRAAGALLLAAVAACAGGPTYNPTVFPYEIEQERLAEEPLKTVIIPHVNLGSPSRNYLEPVEPQLDSLLTRYLKDNGYEVLPQRLFRQHWNTAARAFGDPVDPTTGRVNMKTFTRLMQSVRDRLAEDTDVDAFVFTDIVELEVPFSGGLKHIARWDGVARRPTLDGPGSGVTADFDWGRPAAVASLQVTVFDMELKRVFVSRGGLDATDAVDTRSSSGGYTRRRNILENETFLQEGVRLALHPLIPWEQWPGNP</sequence>
<proteinExistence type="predicted"/>
<evidence type="ECO:0000313" key="3">
    <source>
        <dbReference type="Proteomes" id="UP000029640"/>
    </source>
</evidence>
<evidence type="ECO:0008006" key="4">
    <source>
        <dbReference type="Google" id="ProtNLM"/>
    </source>
</evidence>
<feature type="signal peptide" evidence="1">
    <location>
        <begin position="1"/>
        <end position="24"/>
    </location>
</feature>
<accession>A0A095XZF6</accession>
<keyword evidence="3" id="KW-1185">Reference proteome</keyword>
<gene>
    <name evidence="2" type="ORF">HRUBRA_00338</name>
</gene>
<feature type="chain" id="PRO_5001922047" description="Lipoprotein" evidence="1">
    <location>
        <begin position="25"/>
        <end position="262"/>
    </location>
</feature>
<reference evidence="2 3" key="1">
    <citation type="journal article" date="2014" name="Genome Announc.">
        <title>Genome Sequence of Gammaproteobacterial Pseudohaliea rubra Type Strain DSM 19751, Isolated from Coastal Seawater of the Mediterranean Sea.</title>
        <authorList>
            <person name="Spring S."/>
            <person name="Fiebig A."/>
            <person name="Riedel T."/>
            <person name="Goker M."/>
            <person name="Klenk H.P."/>
        </authorList>
    </citation>
    <scope>NUCLEOTIDE SEQUENCE [LARGE SCALE GENOMIC DNA]</scope>
    <source>
        <strain evidence="2 3">DSM 19751</strain>
    </source>
</reference>
<keyword evidence="1" id="KW-0732">Signal</keyword>
<protein>
    <recommendedName>
        <fullName evidence="4">Lipoprotein</fullName>
    </recommendedName>
</protein>
<dbReference type="AlphaFoldDB" id="A0A095XZF6"/>
<organism evidence="2 3">
    <name type="scientific">Pseudohaliea rubra DSM 19751</name>
    <dbReference type="NCBI Taxonomy" id="1265313"/>
    <lineage>
        <taxon>Bacteria</taxon>
        <taxon>Pseudomonadati</taxon>
        <taxon>Pseudomonadota</taxon>
        <taxon>Gammaproteobacteria</taxon>
        <taxon>Cellvibrionales</taxon>
        <taxon>Halieaceae</taxon>
        <taxon>Pseudohaliea</taxon>
    </lineage>
</organism>
<name>A0A095XZF6_9GAMM</name>
<dbReference type="RefSeq" id="WP_035514407.1">
    <property type="nucleotide sequence ID" value="NZ_KN234748.1"/>
</dbReference>
<dbReference type="EMBL" id="AUVB01000012">
    <property type="protein sequence ID" value="KGE05136.1"/>
    <property type="molecule type" value="Genomic_DNA"/>
</dbReference>
<evidence type="ECO:0000313" key="2">
    <source>
        <dbReference type="EMBL" id="KGE05136.1"/>
    </source>
</evidence>
<dbReference type="OrthoDB" id="5730956at2"/>
<dbReference type="STRING" id="1265313.HRUBRA_00338"/>